<dbReference type="SUPFAM" id="SSF53756">
    <property type="entry name" value="UDP-Glycosyltransferase/glycogen phosphorylase"/>
    <property type="match status" value="1"/>
</dbReference>
<dbReference type="PANTHER" id="PTHR12526">
    <property type="entry name" value="GLYCOSYLTRANSFERASE"/>
    <property type="match status" value="1"/>
</dbReference>
<dbReference type="Pfam" id="PF00534">
    <property type="entry name" value="Glycos_transf_1"/>
    <property type="match status" value="1"/>
</dbReference>
<evidence type="ECO:0008006" key="4">
    <source>
        <dbReference type="Google" id="ProtNLM"/>
    </source>
</evidence>
<dbReference type="Gene3D" id="3.40.50.2000">
    <property type="entry name" value="Glycogen Phosphorylase B"/>
    <property type="match status" value="2"/>
</dbReference>
<dbReference type="Pfam" id="PF13439">
    <property type="entry name" value="Glyco_transf_4"/>
    <property type="match status" value="1"/>
</dbReference>
<dbReference type="GO" id="GO:0016757">
    <property type="term" value="F:glycosyltransferase activity"/>
    <property type="evidence" value="ECO:0007669"/>
    <property type="project" value="InterPro"/>
</dbReference>
<evidence type="ECO:0000259" key="1">
    <source>
        <dbReference type="Pfam" id="PF00534"/>
    </source>
</evidence>
<dbReference type="PANTHER" id="PTHR12526:SF638">
    <property type="entry name" value="SPORE COAT PROTEIN SA"/>
    <property type="match status" value="1"/>
</dbReference>
<name>A0A381NDL1_9ZZZZ</name>
<reference evidence="3" key="1">
    <citation type="submission" date="2018-05" db="EMBL/GenBank/DDBJ databases">
        <authorList>
            <person name="Lanie J.A."/>
            <person name="Ng W.-L."/>
            <person name="Kazmierczak K.M."/>
            <person name="Andrzejewski T.M."/>
            <person name="Davidsen T.M."/>
            <person name="Wayne K.J."/>
            <person name="Tettelin H."/>
            <person name="Glass J.I."/>
            <person name="Rusch D."/>
            <person name="Podicherti R."/>
            <person name="Tsui H.-C.T."/>
            <person name="Winkler M.E."/>
        </authorList>
    </citation>
    <scope>NUCLEOTIDE SEQUENCE</scope>
</reference>
<protein>
    <recommendedName>
        <fullName evidence="4">Glycosyltransferase subfamily 4-like N-terminal domain-containing protein</fullName>
    </recommendedName>
</protein>
<dbReference type="InterPro" id="IPR001296">
    <property type="entry name" value="Glyco_trans_1"/>
</dbReference>
<dbReference type="InterPro" id="IPR028098">
    <property type="entry name" value="Glyco_trans_4-like_N"/>
</dbReference>
<organism evidence="3">
    <name type="scientific">marine metagenome</name>
    <dbReference type="NCBI Taxonomy" id="408172"/>
    <lineage>
        <taxon>unclassified sequences</taxon>
        <taxon>metagenomes</taxon>
        <taxon>ecological metagenomes</taxon>
    </lineage>
</organism>
<sequence>MKIVQVVPRLESGGVERGAIEVASSLVAAGHEAVLISQGGQLVDEVERVGARHVLMSVADKSIKALGALRTLKRWLESERPDVIHPRSRLPAWLCWRIWKSMPVERRPGLVTSVHGLHSVNRYSSVISRGERVEVVSRTARQYLEDHYVVDPRDKVRVIHRGIDPNAYFPEYRPDQAWLDTWYRQWSSTSRVPTLVLPGRLTRLKGHEALFPLVRLLARTGRDIRVLVIGGVDPKRRRYAREIQSTVRNDPVLSKHIVFLGHRSDLRDIMSVADIVLSLSSRPESFGRTVLEALSLGTPVVGYRHGGVGEILNEICPDGAVDPEKPEDVFARIASFLESPPSIDNHEFTLQNMCQQTIAMYQELCP</sequence>
<feature type="domain" description="Glycosyl transferase family 1" evidence="1">
    <location>
        <begin position="190"/>
        <end position="341"/>
    </location>
</feature>
<evidence type="ECO:0000313" key="3">
    <source>
        <dbReference type="EMBL" id="SUZ51888.1"/>
    </source>
</evidence>
<evidence type="ECO:0000259" key="2">
    <source>
        <dbReference type="Pfam" id="PF13439"/>
    </source>
</evidence>
<dbReference type="AlphaFoldDB" id="A0A381NDL1"/>
<feature type="domain" description="Glycosyltransferase subfamily 4-like N-terminal" evidence="2">
    <location>
        <begin position="13"/>
        <end position="166"/>
    </location>
</feature>
<dbReference type="CDD" id="cd03819">
    <property type="entry name" value="GT4_WavL-like"/>
    <property type="match status" value="1"/>
</dbReference>
<accession>A0A381NDL1</accession>
<gene>
    <name evidence="3" type="ORF">METZ01_LOCUS4742</name>
</gene>
<proteinExistence type="predicted"/>
<dbReference type="EMBL" id="UINC01000244">
    <property type="protein sequence ID" value="SUZ51888.1"/>
    <property type="molecule type" value="Genomic_DNA"/>
</dbReference>